<feature type="region of interest" description="Disordered" evidence="1">
    <location>
        <begin position="1"/>
        <end position="32"/>
    </location>
</feature>
<proteinExistence type="predicted"/>
<gene>
    <name evidence="2" type="ORF">TRITD_3Av1G103130</name>
</gene>
<organism evidence="2 3">
    <name type="scientific">Triticum turgidum subsp. durum</name>
    <name type="common">Durum wheat</name>
    <name type="synonym">Triticum durum</name>
    <dbReference type="NCBI Taxonomy" id="4567"/>
    <lineage>
        <taxon>Eukaryota</taxon>
        <taxon>Viridiplantae</taxon>
        <taxon>Streptophyta</taxon>
        <taxon>Embryophyta</taxon>
        <taxon>Tracheophyta</taxon>
        <taxon>Spermatophyta</taxon>
        <taxon>Magnoliopsida</taxon>
        <taxon>Liliopsida</taxon>
        <taxon>Poales</taxon>
        <taxon>Poaceae</taxon>
        <taxon>BOP clade</taxon>
        <taxon>Pooideae</taxon>
        <taxon>Triticodae</taxon>
        <taxon>Triticeae</taxon>
        <taxon>Triticinae</taxon>
        <taxon>Triticum</taxon>
    </lineage>
</organism>
<evidence type="ECO:0000313" key="3">
    <source>
        <dbReference type="Proteomes" id="UP000324705"/>
    </source>
</evidence>
<dbReference type="Gramene" id="TRITD3Av1G103130.1">
    <property type="protein sequence ID" value="TRITD3Av1G103130.1"/>
    <property type="gene ID" value="TRITD3Av1G103130"/>
</dbReference>
<evidence type="ECO:0000313" key="2">
    <source>
        <dbReference type="EMBL" id="VAH60486.1"/>
    </source>
</evidence>
<protein>
    <submittedName>
        <fullName evidence="2">Uncharacterized protein</fullName>
    </submittedName>
</protein>
<evidence type="ECO:0000256" key="1">
    <source>
        <dbReference type="SAM" id="MobiDB-lite"/>
    </source>
</evidence>
<sequence length="111" mass="11929">MLLTSQGTEVEEGVARLVMGQGPPEDAEGGRRRASRHLHILLISGGATPAGKGDDAALLMLVHMQVSESSTMHCMMTVGDLCKTMLLSIGIMVILKRVNQSSVRLYCYSGR</sequence>
<reference evidence="2 3" key="1">
    <citation type="submission" date="2017-09" db="EMBL/GenBank/DDBJ databases">
        <authorList>
            <consortium name="International Durum Wheat Genome Sequencing Consortium (IDWGSC)"/>
            <person name="Milanesi L."/>
        </authorList>
    </citation>
    <scope>NUCLEOTIDE SEQUENCE [LARGE SCALE GENOMIC DNA]</scope>
    <source>
        <strain evidence="3">cv. Svevo</strain>
    </source>
</reference>
<accession>A0A9R0RID3</accession>
<name>A0A9R0RID3_TRITD</name>
<dbReference type="EMBL" id="LT934115">
    <property type="protein sequence ID" value="VAH60486.1"/>
    <property type="molecule type" value="Genomic_DNA"/>
</dbReference>
<keyword evidence="3" id="KW-1185">Reference proteome</keyword>
<dbReference type="AlphaFoldDB" id="A0A9R0RID3"/>
<dbReference type="Proteomes" id="UP000324705">
    <property type="component" value="Chromosome 3A"/>
</dbReference>